<protein>
    <submittedName>
        <fullName evidence="2">DUF305 domain-containing protein</fullName>
    </submittedName>
</protein>
<name>A0ABT8FMG3_9ACTN</name>
<keyword evidence="3" id="KW-1185">Reference proteome</keyword>
<proteinExistence type="predicted"/>
<dbReference type="InterPro" id="IPR005183">
    <property type="entry name" value="DUF305_CopM-like"/>
</dbReference>
<dbReference type="Pfam" id="PF03713">
    <property type="entry name" value="DUF305"/>
    <property type="match status" value="1"/>
</dbReference>
<organism evidence="2 3">
    <name type="scientific">Nocardioides oceani</name>
    <dbReference type="NCBI Taxonomy" id="3058369"/>
    <lineage>
        <taxon>Bacteria</taxon>
        <taxon>Bacillati</taxon>
        <taxon>Actinomycetota</taxon>
        <taxon>Actinomycetes</taxon>
        <taxon>Propionibacteriales</taxon>
        <taxon>Nocardioidaceae</taxon>
        <taxon>Nocardioides</taxon>
    </lineage>
</organism>
<gene>
    <name evidence="2" type="ORF">QWY28_23115</name>
</gene>
<sequence>MLPEKTPTPPAKQIEEMNKHHMHLLERLSGVDFDRHWITVVGGHHMAAIQMTETAMAGSASSSAAYLQRKLRQSQLEELNTLNDIHKEISD</sequence>
<evidence type="ECO:0000259" key="1">
    <source>
        <dbReference type="Pfam" id="PF03713"/>
    </source>
</evidence>
<evidence type="ECO:0000313" key="2">
    <source>
        <dbReference type="EMBL" id="MDN4175866.1"/>
    </source>
</evidence>
<dbReference type="Gene3D" id="1.20.1260.10">
    <property type="match status" value="1"/>
</dbReference>
<dbReference type="Proteomes" id="UP001168620">
    <property type="component" value="Unassembled WGS sequence"/>
</dbReference>
<reference evidence="2" key="1">
    <citation type="submission" date="2023-06" db="EMBL/GenBank/DDBJ databases">
        <title>Draft genome sequence of Nocardioides sp. SOB77.</title>
        <authorList>
            <person name="Zhang G."/>
        </authorList>
    </citation>
    <scope>NUCLEOTIDE SEQUENCE</scope>
    <source>
        <strain evidence="2">SOB77</strain>
    </source>
</reference>
<dbReference type="RefSeq" id="WP_300955274.1">
    <property type="nucleotide sequence ID" value="NZ_JAUHJQ010000036.1"/>
</dbReference>
<dbReference type="EMBL" id="JAUHJQ010000036">
    <property type="protein sequence ID" value="MDN4175866.1"/>
    <property type="molecule type" value="Genomic_DNA"/>
</dbReference>
<comment type="caution">
    <text evidence="2">The sequence shown here is derived from an EMBL/GenBank/DDBJ whole genome shotgun (WGS) entry which is preliminary data.</text>
</comment>
<evidence type="ECO:0000313" key="3">
    <source>
        <dbReference type="Proteomes" id="UP001168620"/>
    </source>
</evidence>
<accession>A0ABT8FMG3</accession>
<dbReference type="InterPro" id="IPR012347">
    <property type="entry name" value="Ferritin-like"/>
</dbReference>
<feature type="domain" description="DUF305" evidence="1">
    <location>
        <begin position="14"/>
        <end position="85"/>
    </location>
</feature>